<evidence type="ECO:0000313" key="6">
    <source>
        <dbReference type="EMBL" id="MDP4573820.1"/>
    </source>
</evidence>
<comment type="caution">
    <text evidence="6">The sequence shown here is derived from an EMBL/GenBank/DDBJ whole genome shotgun (WGS) entry which is preliminary data.</text>
</comment>
<keyword evidence="4 5" id="KW-0472">Membrane</keyword>
<evidence type="ECO:0000313" key="7">
    <source>
        <dbReference type="Proteomes" id="UP001240639"/>
    </source>
</evidence>
<organism evidence="6 7">
    <name type="scientific">Qipengyuania profundimaris</name>
    <dbReference type="NCBI Taxonomy" id="3067652"/>
    <lineage>
        <taxon>Bacteria</taxon>
        <taxon>Pseudomonadati</taxon>
        <taxon>Pseudomonadota</taxon>
        <taxon>Alphaproteobacteria</taxon>
        <taxon>Sphingomonadales</taxon>
        <taxon>Erythrobacteraceae</taxon>
        <taxon>Qipengyuania</taxon>
    </lineage>
</organism>
<evidence type="ECO:0000256" key="2">
    <source>
        <dbReference type="ARBA" id="ARBA00022692"/>
    </source>
</evidence>
<proteinExistence type="predicted"/>
<comment type="subcellular location">
    <subcellularLocation>
        <location evidence="1">Membrane</location>
        <topology evidence="1">Multi-pass membrane protein</topology>
    </subcellularLocation>
</comment>
<sequence length="231" mass="24767">MVSLPRALSLALGQLGDPAILRVLGKSLAVTLTIFVAAAFALNAALPWLLSRWIDLSGEVYAVLSILIFVIGAWLLFRIVALAVLQFFADEVVHAVEAKHYPAHAAGARKVPFGEELANSLRATGRVILFNLLAAPIAVVLLFTAIGPAIVFWFVNALLLGRELQDMIWLRHKRDAVEVQPIGGLTRFALGGVVAGLLAIPFINLLAPIIGAASATHLVHRSTRKSVNHAQ</sequence>
<evidence type="ECO:0000256" key="3">
    <source>
        <dbReference type="ARBA" id="ARBA00022989"/>
    </source>
</evidence>
<evidence type="ECO:0000256" key="4">
    <source>
        <dbReference type="ARBA" id="ARBA00023136"/>
    </source>
</evidence>
<gene>
    <name evidence="6" type="ORF">Q9K02_01535</name>
</gene>
<dbReference type="InterPro" id="IPR059112">
    <property type="entry name" value="CysZ/EI24"/>
</dbReference>
<feature type="transmembrane region" description="Helical" evidence="5">
    <location>
        <begin position="62"/>
        <end position="85"/>
    </location>
</feature>
<feature type="transmembrane region" description="Helical" evidence="5">
    <location>
        <begin position="128"/>
        <end position="155"/>
    </location>
</feature>
<reference evidence="6 7" key="1">
    <citation type="submission" date="2023-08" db="EMBL/GenBank/DDBJ databases">
        <title>genomic of G39.</title>
        <authorList>
            <person name="Wang Y."/>
        </authorList>
    </citation>
    <scope>NUCLEOTIDE SEQUENCE [LARGE SCALE GENOMIC DNA]</scope>
    <source>
        <strain evidence="6 7">G39</strain>
    </source>
</reference>
<keyword evidence="3 5" id="KW-1133">Transmembrane helix</keyword>
<dbReference type="RefSeq" id="WP_305931287.1">
    <property type="nucleotide sequence ID" value="NZ_JAVAIM010000001.1"/>
</dbReference>
<dbReference type="EMBL" id="JAVAIM010000001">
    <property type="protein sequence ID" value="MDP4573820.1"/>
    <property type="molecule type" value="Genomic_DNA"/>
</dbReference>
<keyword evidence="7" id="KW-1185">Reference proteome</keyword>
<evidence type="ECO:0000256" key="1">
    <source>
        <dbReference type="ARBA" id="ARBA00004141"/>
    </source>
</evidence>
<feature type="transmembrane region" description="Helical" evidence="5">
    <location>
        <begin position="188"/>
        <end position="215"/>
    </location>
</feature>
<keyword evidence="2 5" id="KW-0812">Transmembrane</keyword>
<evidence type="ECO:0000256" key="5">
    <source>
        <dbReference type="SAM" id="Phobius"/>
    </source>
</evidence>
<dbReference type="Pfam" id="PF07264">
    <property type="entry name" value="EI24"/>
    <property type="match status" value="1"/>
</dbReference>
<feature type="transmembrane region" description="Helical" evidence="5">
    <location>
        <begin position="28"/>
        <end position="50"/>
    </location>
</feature>
<name>A0ABT9HKY7_9SPHN</name>
<accession>A0ABT9HKY7</accession>
<protein>
    <submittedName>
        <fullName evidence="6">EI24 domain-containing protein</fullName>
    </submittedName>
</protein>
<dbReference type="Proteomes" id="UP001240639">
    <property type="component" value="Unassembled WGS sequence"/>
</dbReference>